<keyword evidence="33" id="KW-1185">Reference proteome</keyword>
<evidence type="ECO:0000256" key="13">
    <source>
        <dbReference type="ARBA" id="ARBA00022475"/>
    </source>
</evidence>
<evidence type="ECO:0000256" key="27">
    <source>
        <dbReference type="ARBA" id="ARBA00023949"/>
    </source>
</evidence>
<evidence type="ECO:0000256" key="23">
    <source>
        <dbReference type="ARBA" id="ARBA00023157"/>
    </source>
</evidence>
<comment type="subcellular location">
    <subcellularLocation>
        <location evidence="6">Apical cell membrane</location>
    </subcellularLocation>
    <subcellularLocation>
        <location evidence="9">Cell membrane</location>
        <topology evidence="9">Multi-pass membrane protein</topology>
    </subcellularLocation>
    <subcellularLocation>
        <location evidence="8">Golgi apparatus</location>
    </subcellularLocation>
    <subcellularLocation>
        <location evidence="7">Membrane raft</location>
    </subcellularLocation>
</comment>
<evidence type="ECO:0000256" key="1">
    <source>
        <dbReference type="ARBA" id="ARBA00000542"/>
    </source>
</evidence>
<keyword evidence="14" id="KW-1017">Isopeptide bond</keyword>
<dbReference type="GO" id="GO:0016324">
    <property type="term" value="C:apical plasma membrane"/>
    <property type="evidence" value="ECO:0007669"/>
    <property type="project" value="UniProtKB-SubCell"/>
</dbReference>
<protein>
    <recommendedName>
        <fullName evidence="11">Platelet glycoprotein 4</fullName>
    </recommendedName>
    <alternativeName>
        <fullName evidence="31">Glycoprotein IIIb</fullName>
    </alternativeName>
    <alternativeName>
        <fullName evidence="29">PAS IV</fullName>
    </alternativeName>
    <alternativeName>
        <fullName evidence="30">PAS-4</fullName>
    </alternativeName>
    <alternativeName>
        <fullName evidence="28">Platelet glycoprotein IV</fullName>
    </alternativeName>
</protein>
<dbReference type="AlphaFoldDB" id="A0A6I9Z428"/>
<evidence type="ECO:0000256" key="4">
    <source>
        <dbReference type="ARBA" id="ARBA00000996"/>
    </source>
</evidence>
<evidence type="ECO:0000256" key="19">
    <source>
        <dbReference type="ARBA" id="ARBA00023034"/>
    </source>
</evidence>
<comment type="catalytic activity">
    <reaction evidence="3">
        <text>hexadecanoate(out) = hexadecanoate(in)</text>
        <dbReference type="Rhea" id="RHEA:45256"/>
        <dbReference type="ChEBI" id="CHEBI:7896"/>
    </reaction>
    <physiologicalReaction direction="left-to-right" evidence="3">
        <dbReference type="Rhea" id="RHEA:45257"/>
    </physiologicalReaction>
</comment>
<evidence type="ECO:0000256" key="7">
    <source>
        <dbReference type="ARBA" id="ARBA00004285"/>
    </source>
</evidence>
<proteinExistence type="inferred from homology"/>
<dbReference type="PANTHER" id="PTHR11923">
    <property type="entry name" value="SCAVENGER RECEPTOR CLASS B TYPE-1 SR-B1"/>
    <property type="match status" value="1"/>
</dbReference>
<evidence type="ECO:0000256" key="29">
    <source>
        <dbReference type="ARBA" id="ARBA00031821"/>
    </source>
</evidence>
<keyword evidence="26" id="KW-0449">Lipoprotein</keyword>
<evidence type="ECO:0000256" key="21">
    <source>
        <dbReference type="ARBA" id="ARBA00023136"/>
    </source>
</evidence>
<keyword evidence="17" id="KW-0130">Cell adhesion</keyword>
<evidence type="ECO:0000313" key="34">
    <source>
        <dbReference type="RefSeq" id="XP_013930711.1"/>
    </source>
</evidence>
<dbReference type="GO" id="GO:0009986">
    <property type="term" value="C:cell surface"/>
    <property type="evidence" value="ECO:0007669"/>
    <property type="project" value="TreeGrafter"/>
</dbReference>
<evidence type="ECO:0000256" key="22">
    <source>
        <dbReference type="ARBA" id="ARBA00023139"/>
    </source>
</evidence>
<evidence type="ECO:0000256" key="9">
    <source>
        <dbReference type="ARBA" id="ARBA00004651"/>
    </source>
</evidence>
<feature type="transmembrane region" description="Helical" evidence="32">
    <location>
        <begin position="60"/>
        <end position="85"/>
    </location>
</feature>
<evidence type="ECO:0000256" key="31">
    <source>
        <dbReference type="ARBA" id="ARBA00032780"/>
    </source>
</evidence>
<evidence type="ECO:0000313" key="33">
    <source>
        <dbReference type="Proteomes" id="UP000504617"/>
    </source>
</evidence>
<dbReference type="OrthoDB" id="195015at2759"/>
<evidence type="ECO:0000256" key="20">
    <source>
        <dbReference type="ARBA" id="ARBA00023055"/>
    </source>
</evidence>
<evidence type="ECO:0000256" key="26">
    <source>
        <dbReference type="ARBA" id="ARBA00023288"/>
    </source>
</evidence>
<keyword evidence="13" id="KW-1003">Cell membrane</keyword>
<accession>A0A6I9Z428</accession>
<evidence type="ECO:0000256" key="15">
    <source>
        <dbReference type="ARBA" id="ARBA00022692"/>
    </source>
</evidence>
<name>A0A6I9Z428_9SAUR</name>
<evidence type="ECO:0000256" key="28">
    <source>
        <dbReference type="ARBA" id="ARBA00029966"/>
    </source>
</evidence>
<evidence type="ECO:0000256" key="24">
    <source>
        <dbReference type="ARBA" id="ARBA00023170"/>
    </source>
</evidence>
<evidence type="ECO:0000256" key="2">
    <source>
        <dbReference type="ARBA" id="ARBA00000626"/>
    </source>
</evidence>
<keyword evidence="25" id="KW-0325">Glycoprotein</keyword>
<evidence type="ECO:0000256" key="18">
    <source>
        <dbReference type="ARBA" id="ARBA00022989"/>
    </source>
</evidence>
<evidence type="ECO:0000256" key="30">
    <source>
        <dbReference type="ARBA" id="ARBA00032188"/>
    </source>
</evidence>
<dbReference type="GO" id="GO:0005794">
    <property type="term" value="C:Golgi apparatus"/>
    <property type="evidence" value="ECO:0007669"/>
    <property type="project" value="UniProtKB-SubCell"/>
</dbReference>
<dbReference type="GO" id="GO:0044539">
    <property type="term" value="P:long-chain fatty acid import into cell"/>
    <property type="evidence" value="ECO:0007669"/>
    <property type="project" value="TreeGrafter"/>
</dbReference>
<dbReference type="PRINTS" id="PR01610">
    <property type="entry name" value="CD36ANTIGEN"/>
</dbReference>
<dbReference type="InterPro" id="IPR002159">
    <property type="entry name" value="CD36_fam"/>
</dbReference>
<evidence type="ECO:0000256" key="3">
    <source>
        <dbReference type="ARBA" id="ARBA00000934"/>
    </source>
</evidence>
<dbReference type="GO" id="GO:0019915">
    <property type="term" value="P:lipid storage"/>
    <property type="evidence" value="ECO:0007669"/>
    <property type="project" value="TreeGrafter"/>
</dbReference>
<evidence type="ECO:0000256" key="16">
    <source>
        <dbReference type="ARBA" id="ARBA00022843"/>
    </source>
</evidence>
<keyword evidence="22" id="KW-0564">Palmitate</keyword>
<keyword evidence="18 32" id="KW-1133">Transmembrane helix</keyword>
<keyword evidence="20" id="KW-0445">Lipid transport</keyword>
<evidence type="ECO:0000256" key="14">
    <source>
        <dbReference type="ARBA" id="ARBA00022499"/>
    </source>
</evidence>
<dbReference type="GeneID" id="106556247"/>
<keyword evidence="24" id="KW-0675">Receptor</keyword>
<comment type="similarity">
    <text evidence="10">Belongs to the CD36 family.</text>
</comment>
<evidence type="ECO:0000256" key="12">
    <source>
        <dbReference type="ARBA" id="ARBA00022448"/>
    </source>
</evidence>
<keyword evidence="19" id="KW-0333">Golgi apparatus</keyword>
<dbReference type="GO" id="GO:0042953">
    <property type="term" value="P:lipoprotein transport"/>
    <property type="evidence" value="ECO:0007669"/>
    <property type="project" value="TreeGrafter"/>
</dbReference>
<evidence type="ECO:0000256" key="8">
    <source>
        <dbReference type="ARBA" id="ARBA00004555"/>
    </source>
</evidence>
<dbReference type="PANTHER" id="PTHR11923:SF12">
    <property type="entry name" value="PLATELET GLYCOPROTEIN 4"/>
    <property type="match status" value="1"/>
</dbReference>
<dbReference type="GO" id="GO:0007155">
    <property type="term" value="P:cell adhesion"/>
    <property type="evidence" value="ECO:0007669"/>
    <property type="project" value="UniProtKB-KW"/>
</dbReference>
<dbReference type="InterPro" id="IPR005428">
    <property type="entry name" value="CD36/SCARB1/SNMP1"/>
</dbReference>
<dbReference type="Pfam" id="PF01130">
    <property type="entry name" value="CD36"/>
    <property type="match status" value="1"/>
</dbReference>
<evidence type="ECO:0000256" key="17">
    <source>
        <dbReference type="ARBA" id="ARBA00022889"/>
    </source>
</evidence>
<comment type="catalytic activity">
    <reaction evidence="27">
        <text>tetracosanoate(out) = tetracosanoate(in)</text>
        <dbReference type="Rhea" id="RHEA:45260"/>
        <dbReference type="ChEBI" id="CHEBI:31014"/>
    </reaction>
    <physiologicalReaction direction="left-to-right" evidence="27">
        <dbReference type="Rhea" id="RHEA:45261"/>
    </physiologicalReaction>
</comment>
<keyword evidence="12" id="KW-0813">Transport</keyword>
<comment type="catalytic activity">
    <reaction evidence="1">
        <text>(9Z,12Z)-octadecadienoate(out) = (9Z,12Z)-octadecadienoate(in)</text>
        <dbReference type="Rhea" id="RHEA:45264"/>
        <dbReference type="ChEBI" id="CHEBI:30245"/>
    </reaction>
    <physiologicalReaction direction="left-to-right" evidence="1">
        <dbReference type="Rhea" id="RHEA:45265"/>
    </physiologicalReaction>
</comment>
<comment type="catalytic activity">
    <reaction evidence="2">
        <text>(9Z)-octadecenoate(out) = (9Z)-octadecenoate(in)</text>
        <dbReference type="Rhea" id="RHEA:33655"/>
        <dbReference type="ChEBI" id="CHEBI:30823"/>
    </reaction>
    <physiologicalReaction direction="left-to-right" evidence="2">
        <dbReference type="Rhea" id="RHEA:33656"/>
    </physiologicalReaction>
</comment>
<evidence type="ECO:0000256" key="32">
    <source>
        <dbReference type="SAM" id="Phobius"/>
    </source>
</evidence>
<keyword evidence="16" id="KW-0832">Ubl conjugation</keyword>
<organism evidence="33 34">
    <name type="scientific">Thamnophis sirtalis</name>
    <dbReference type="NCBI Taxonomy" id="35019"/>
    <lineage>
        <taxon>Eukaryota</taxon>
        <taxon>Metazoa</taxon>
        <taxon>Chordata</taxon>
        <taxon>Craniata</taxon>
        <taxon>Vertebrata</taxon>
        <taxon>Euteleostomi</taxon>
        <taxon>Lepidosauria</taxon>
        <taxon>Squamata</taxon>
        <taxon>Bifurcata</taxon>
        <taxon>Unidentata</taxon>
        <taxon>Episquamata</taxon>
        <taxon>Toxicofera</taxon>
        <taxon>Serpentes</taxon>
        <taxon>Colubroidea</taxon>
        <taxon>Colubridae</taxon>
        <taxon>Natricinae</taxon>
        <taxon>Thamnophis</taxon>
    </lineage>
</organism>
<dbReference type="RefSeq" id="XP_013930711.1">
    <property type="nucleotide sequence ID" value="XM_014075236.1"/>
</dbReference>
<dbReference type="GO" id="GO:0006898">
    <property type="term" value="P:receptor-mediated endocytosis"/>
    <property type="evidence" value="ECO:0007669"/>
    <property type="project" value="TreeGrafter"/>
</dbReference>
<keyword evidence="15 32" id="KW-0812">Transmembrane</keyword>
<keyword evidence="23" id="KW-1015">Disulfide bond</keyword>
<dbReference type="GO" id="GO:0150094">
    <property type="term" value="P:amyloid-beta clearance by cellular catabolic process"/>
    <property type="evidence" value="ECO:0007669"/>
    <property type="project" value="TreeGrafter"/>
</dbReference>
<dbReference type="GO" id="GO:0005901">
    <property type="term" value="C:caveola"/>
    <property type="evidence" value="ECO:0007669"/>
    <property type="project" value="TreeGrafter"/>
</dbReference>
<evidence type="ECO:0000256" key="6">
    <source>
        <dbReference type="ARBA" id="ARBA00004221"/>
    </source>
</evidence>
<sequence length="92" mass="10554">MQFAKKLQINILVKPNTKITALKQIKHHFIFPVLWLNETATITDEKAEVFRSKVTNKIKLLHFLQLALMVIGSVIFLGFLIAFFLCKGKSPK</sequence>
<dbReference type="GO" id="GO:0005041">
    <property type="term" value="F:low-density lipoprotein particle receptor activity"/>
    <property type="evidence" value="ECO:0007669"/>
    <property type="project" value="TreeGrafter"/>
</dbReference>
<gene>
    <name evidence="34" type="primary">LOC106556247</name>
</gene>
<evidence type="ECO:0000256" key="11">
    <source>
        <dbReference type="ARBA" id="ARBA00020772"/>
    </source>
</evidence>
<dbReference type="GO" id="GO:0005044">
    <property type="term" value="F:scavenger receptor activity"/>
    <property type="evidence" value="ECO:0007669"/>
    <property type="project" value="TreeGrafter"/>
</dbReference>
<evidence type="ECO:0000256" key="5">
    <source>
        <dbReference type="ARBA" id="ARBA00001892"/>
    </source>
</evidence>
<keyword evidence="21 32" id="KW-0472">Membrane</keyword>
<comment type="catalytic activity">
    <reaction evidence="4">
        <text>tetradecanoate(out) = tetradecanoate(in)</text>
        <dbReference type="Rhea" id="RHEA:45252"/>
        <dbReference type="ChEBI" id="CHEBI:30807"/>
    </reaction>
    <physiologicalReaction direction="left-to-right" evidence="4">
        <dbReference type="Rhea" id="RHEA:45253"/>
    </physiologicalReaction>
</comment>
<comment type="catalytic activity">
    <reaction evidence="5">
        <text>butanoate(out) = butanoate(in)</text>
        <dbReference type="Rhea" id="RHEA:45248"/>
        <dbReference type="ChEBI" id="CHEBI:17968"/>
    </reaction>
    <physiologicalReaction direction="left-to-right" evidence="5">
        <dbReference type="Rhea" id="RHEA:45249"/>
    </physiologicalReaction>
</comment>
<dbReference type="GO" id="GO:0034383">
    <property type="term" value="P:low-density lipoprotein particle clearance"/>
    <property type="evidence" value="ECO:0007669"/>
    <property type="project" value="TreeGrafter"/>
</dbReference>
<evidence type="ECO:0000256" key="25">
    <source>
        <dbReference type="ARBA" id="ARBA00023180"/>
    </source>
</evidence>
<dbReference type="KEGG" id="tsr:106556247"/>
<dbReference type="Proteomes" id="UP000504617">
    <property type="component" value="Unplaced"/>
</dbReference>
<reference evidence="34" key="1">
    <citation type="submission" date="2025-08" db="UniProtKB">
        <authorList>
            <consortium name="RefSeq"/>
        </authorList>
    </citation>
    <scope>IDENTIFICATION</scope>
    <source>
        <tissue evidence="34">Skeletal muscle</tissue>
    </source>
</reference>
<dbReference type="GO" id="GO:0030169">
    <property type="term" value="F:low-density lipoprotein particle binding"/>
    <property type="evidence" value="ECO:0007669"/>
    <property type="project" value="TreeGrafter"/>
</dbReference>
<evidence type="ECO:0000256" key="10">
    <source>
        <dbReference type="ARBA" id="ARBA00010532"/>
    </source>
</evidence>